<comment type="cofactor">
    <cofactor evidence="11">
        <name>Mg(2+)</name>
        <dbReference type="ChEBI" id="CHEBI:18420"/>
    </cofactor>
    <text evidence="11">Binds 1 Mg(2+) ion per subunit.</text>
</comment>
<dbReference type="CDD" id="cd00464">
    <property type="entry name" value="SK"/>
    <property type="match status" value="1"/>
</dbReference>
<feature type="binding site" evidence="11">
    <location>
        <position position="116"/>
    </location>
    <ligand>
        <name>ATP</name>
        <dbReference type="ChEBI" id="CHEBI:30616"/>
    </ligand>
</feature>
<keyword evidence="9 11" id="KW-0057">Aromatic amino acid biosynthesis</keyword>
<dbReference type="SUPFAM" id="SSF52540">
    <property type="entry name" value="P-loop containing nucleoside triphosphate hydrolases"/>
    <property type="match status" value="1"/>
</dbReference>
<dbReference type="UniPathway" id="UPA00053">
    <property type="reaction ID" value="UER00088"/>
</dbReference>
<evidence type="ECO:0000256" key="3">
    <source>
        <dbReference type="ARBA" id="ARBA00012154"/>
    </source>
</evidence>
<feature type="binding site" evidence="11">
    <location>
        <position position="57"/>
    </location>
    <ligand>
        <name>substrate</name>
    </ligand>
</feature>
<comment type="subunit">
    <text evidence="11">Monomer.</text>
</comment>
<dbReference type="PROSITE" id="PS01128">
    <property type="entry name" value="SHIKIMATE_KINASE"/>
    <property type="match status" value="1"/>
</dbReference>
<evidence type="ECO:0000256" key="9">
    <source>
        <dbReference type="ARBA" id="ARBA00023141"/>
    </source>
</evidence>
<dbReference type="PANTHER" id="PTHR21087:SF16">
    <property type="entry name" value="SHIKIMATE KINASE 1, CHLOROPLASTIC"/>
    <property type="match status" value="1"/>
</dbReference>
<feature type="binding site" evidence="11">
    <location>
        <position position="133"/>
    </location>
    <ligand>
        <name>substrate</name>
    </ligand>
</feature>
<comment type="similarity">
    <text evidence="2 11">Belongs to the shikimate kinase family.</text>
</comment>
<evidence type="ECO:0000256" key="8">
    <source>
        <dbReference type="ARBA" id="ARBA00022840"/>
    </source>
</evidence>
<dbReference type="InterPro" id="IPR031322">
    <property type="entry name" value="Shikimate/glucono_kinase"/>
</dbReference>
<evidence type="ECO:0000256" key="11">
    <source>
        <dbReference type="HAMAP-Rule" id="MF_00109"/>
    </source>
</evidence>
<dbReference type="GO" id="GO:0004765">
    <property type="term" value="F:shikimate kinase activity"/>
    <property type="evidence" value="ECO:0007669"/>
    <property type="project" value="UniProtKB-UniRule"/>
</dbReference>
<keyword evidence="5 11" id="KW-0808">Transferase</keyword>
<protein>
    <recommendedName>
        <fullName evidence="3 11">Shikimate kinase</fullName>
        <shortName evidence="11">SK</shortName>
        <ecNumber evidence="3 11">2.7.1.71</ecNumber>
    </recommendedName>
</protein>
<gene>
    <name evidence="11 12" type="primary">aroK</name>
    <name evidence="12" type="ORF">NCTC503_00542</name>
</gene>
<accession>A0A4U9R003</accession>
<reference evidence="12 13" key="1">
    <citation type="submission" date="2019-05" db="EMBL/GenBank/DDBJ databases">
        <authorList>
            <consortium name="Pathogen Informatics"/>
        </authorList>
    </citation>
    <scope>NUCLEOTIDE SEQUENCE [LARGE SCALE GENOMIC DNA]</scope>
    <source>
        <strain evidence="12 13">NCTC503</strain>
    </source>
</reference>
<organism evidence="12 13">
    <name type="scientific">Hathewaya histolytica</name>
    <name type="common">Clostridium histolyticum</name>
    <dbReference type="NCBI Taxonomy" id="1498"/>
    <lineage>
        <taxon>Bacteria</taxon>
        <taxon>Bacillati</taxon>
        <taxon>Bacillota</taxon>
        <taxon>Clostridia</taxon>
        <taxon>Eubacteriales</taxon>
        <taxon>Clostridiaceae</taxon>
        <taxon>Hathewaya</taxon>
    </lineage>
</organism>
<dbReference type="HAMAP" id="MF_00109">
    <property type="entry name" value="Shikimate_kinase"/>
    <property type="match status" value="1"/>
</dbReference>
<dbReference type="GO" id="GO:0009073">
    <property type="term" value="P:aromatic amino acid family biosynthetic process"/>
    <property type="evidence" value="ECO:0007669"/>
    <property type="project" value="UniProtKB-KW"/>
</dbReference>
<comment type="subcellular location">
    <subcellularLocation>
        <location evidence="11">Cytoplasm</location>
    </subcellularLocation>
</comment>
<keyword evidence="8 11" id="KW-0067">ATP-binding</keyword>
<keyword evidence="11" id="KW-0460">Magnesium</keyword>
<evidence type="ECO:0000256" key="5">
    <source>
        <dbReference type="ARBA" id="ARBA00022679"/>
    </source>
</evidence>
<evidence type="ECO:0000256" key="10">
    <source>
        <dbReference type="ARBA" id="ARBA00048567"/>
    </source>
</evidence>
<evidence type="ECO:0000256" key="2">
    <source>
        <dbReference type="ARBA" id="ARBA00006997"/>
    </source>
</evidence>
<evidence type="ECO:0000256" key="1">
    <source>
        <dbReference type="ARBA" id="ARBA00004842"/>
    </source>
</evidence>
<keyword evidence="6 11" id="KW-0547">Nucleotide-binding</keyword>
<dbReference type="Pfam" id="PF01202">
    <property type="entry name" value="SKI"/>
    <property type="match status" value="1"/>
</dbReference>
<dbReference type="KEGG" id="hhw:NCTC503_00542"/>
<dbReference type="GO" id="GO:0009423">
    <property type="term" value="P:chorismate biosynthetic process"/>
    <property type="evidence" value="ECO:0007669"/>
    <property type="project" value="UniProtKB-UniRule"/>
</dbReference>
<feature type="binding site" evidence="11">
    <location>
        <position position="34"/>
    </location>
    <ligand>
        <name>substrate</name>
    </ligand>
</feature>
<dbReference type="InterPro" id="IPR023000">
    <property type="entry name" value="Shikimate_kinase_CS"/>
</dbReference>
<feature type="binding site" evidence="11">
    <location>
        <position position="16"/>
    </location>
    <ligand>
        <name>Mg(2+)</name>
        <dbReference type="ChEBI" id="CHEBI:18420"/>
    </ligand>
</feature>
<keyword evidence="13" id="KW-1185">Reference proteome</keyword>
<dbReference type="Proteomes" id="UP000308489">
    <property type="component" value="Chromosome 1"/>
</dbReference>
<sequence>MSKNIVLIGMPGCGKSALGYFLSKRLNLDFIDLDRFIEKGENKKIPEIFESGEEYFRGIEEQYVEKVSVLKSTIISTGGGVIKREKNINCLKENGVLIFIDRPLDNIIKDIDIENRPLLKDKKDNLHKLYDDRYELYRIYGDYRVLNKGTLEETLNEVMEILKREKII</sequence>
<proteinExistence type="inferred from homology"/>
<dbReference type="OrthoDB" id="9800332at2"/>
<dbReference type="GO" id="GO:0005524">
    <property type="term" value="F:ATP binding"/>
    <property type="evidence" value="ECO:0007669"/>
    <property type="project" value="UniProtKB-UniRule"/>
</dbReference>
<dbReference type="EC" id="2.7.1.71" evidence="3 11"/>
<dbReference type="Gene3D" id="3.40.50.300">
    <property type="entry name" value="P-loop containing nucleotide triphosphate hydrolases"/>
    <property type="match status" value="1"/>
</dbReference>
<dbReference type="RefSeq" id="WP_138209322.1">
    <property type="nucleotide sequence ID" value="NZ_CBCRUQ010000009.1"/>
</dbReference>
<comment type="catalytic activity">
    <reaction evidence="10 11">
        <text>shikimate + ATP = 3-phosphoshikimate + ADP + H(+)</text>
        <dbReference type="Rhea" id="RHEA:13121"/>
        <dbReference type="ChEBI" id="CHEBI:15378"/>
        <dbReference type="ChEBI" id="CHEBI:30616"/>
        <dbReference type="ChEBI" id="CHEBI:36208"/>
        <dbReference type="ChEBI" id="CHEBI:145989"/>
        <dbReference type="ChEBI" id="CHEBI:456216"/>
        <dbReference type="EC" id="2.7.1.71"/>
    </reaction>
</comment>
<evidence type="ECO:0000256" key="4">
    <source>
        <dbReference type="ARBA" id="ARBA00022605"/>
    </source>
</evidence>
<dbReference type="AlphaFoldDB" id="A0A4U9R003"/>
<evidence type="ECO:0000256" key="7">
    <source>
        <dbReference type="ARBA" id="ARBA00022777"/>
    </source>
</evidence>
<feature type="binding site" evidence="11">
    <location>
        <position position="79"/>
    </location>
    <ligand>
        <name>substrate</name>
    </ligand>
</feature>
<dbReference type="GO" id="GO:0000287">
    <property type="term" value="F:magnesium ion binding"/>
    <property type="evidence" value="ECO:0007669"/>
    <property type="project" value="UniProtKB-UniRule"/>
</dbReference>
<comment type="caution">
    <text evidence="11">Lacks conserved residue(s) required for the propagation of feature annotation.</text>
</comment>
<name>A0A4U9R003_HATHI</name>
<evidence type="ECO:0000313" key="13">
    <source>
        <dbReference type="Proteomes" id="UP000308489"/>
    </source>
</evidence>
<evidence type="ECO:0000256" key="6">
    <source>
        <dbReference type="ARBA" id="ARBA00022741"/>
    </source>
</evidence>
<dbReference type="GO" id="GO:0008652">
    <property type="term" value="P:amino acid biosynthetic process"/>
    <property type="evidence" value="ECO:0007669"/>
    <property type="project" value="UniProtKB-KW"/>
</dbReference>
<dbReference type="EMBL" id="LR590481">
    <property type="protein sequence ID" value="VTQ84452.1"/>
    <property type="molecule type" value="Genomic_DNA"/>
</dbReference>
<dbReference type="InterPro" id="IPR027417">
    <property type="entry name" value="P-loop_NTPase"/>
</dbReference>
<keyword evidence="4 11" id="KW-0028">Amino-acid biosynthesis</keyword>
<keyword evidence="11" id="KW-0963">Cytoplasm</keyword>
<keyword evidence="7 11" id="KW-0418">Kinase</keyword>
<dbReference type="PANTHER" id="PTHR21087">
    <property type="entry name" value="SHIKIMATE KINASE"/>
    <property type="match status" value="1"/>
</dbReference>
<dbReference type="InterPro" id="IPR000623">
    <property type="entry name" value="Shikimate_kinase/TSH1"/>
</dbReference>
<dbReference type="PRINTS" id="PR01100">
    <property type="entry name" value="SHIKIMTKNASE"/>
</dbReference>
<comment type="pathway">
    <text evidence="1 11">Metabolic intermediate biosynthesis; chorismate biosynthesis; chorismate from D-erythrose 4-phosphate and phosphoenolpyruvate: step 5/7.</text>
</comment>
<dbReference type="GO" id="GO:0005829">
    <property type="term" value="C:cytosol"/>
    <property type="evidence" value="ECO:0007669"/>
    <property type="project" value="TreeGrafter"/>
</dbReference>
<feature type="binding site" evidence="11">
    <location>
        <begin position="12"/>
        <end position="17"/>
    </location>
    <ligand>
        <name>ATP</name>
        <dbReference type="ChEBI" id="CHEBI:30616"/>
    </ligand>
</feature>
<comment type="function">
    <text evidence="11">Catalyzes the specific phosphorylation of the 3-hydroxyl group of shikimic acid using ATP as a cosubstrate.</text>
</comment>
<evidence type="ECO:0000313" key="12">
    <source>
        <dbReference type="EMBL" id="VTQ84452.1"/>
    </source>
</evidence>
<keyword evidence="11" id="KW-0479">Metal-binding</keyword>